<accession>A0A4Z2BKJ9</accession>
<keyword evidence="4" id="KW-1185">Reference proteome</keyword>
<feature type="signal peptide" evidence="2">
    <location>
        <begin position="1"/>
        <end position="22"/>
    </location>
</feature>
<evidence type="ECO:0000256" key="1">
    <source>
        <dbReference type="SAM" id="MobiDB-lite"/>
    </source>
</evidence>
<gene>
    <name evidence="3" type="ORF">fugu_019220</name>
</gene>
<evidence type="ECO:0008006" key="5">
    <source>
        <dbReference type="Google" id="ProtNLM"/>
    </source>
</evidence>
<protein>
    <recommendedName>
        <fullName evidence="5">Secreted protein</fullName>
    </recommendedName>
</protein>
<name>A0A4Z2BKJ9_9TELE</name>
<proteinExistence type="predicted"/>
<organism evidence="3 4">
    <name type="scientific">Takifugu bimaculatus</name>
    <dbReference type="NCBI Taxonomy" id="433685"/>
    <lineage>
        <taxon>Eukaryota</taxon>
        <taxon>Metazoa</taxon>
        <taxon>Chordata</taxon>
        <taxon>Craniata</taxon>
        <taxon>Vertebrata</taxon>
        <taxon>Euteleostomi</taxon>
        <taxon>Actinopterygii</taxon>
        <taxon>Neopterygii</taxon>
        <taxon>Teleostei</taxon>
        <taxon>Neoteleostei</taxon>
        <taxon>Acanthomorphata</taxon>
        <taxon>Eupercaria</taxon>
        <taxon>Tetraodontiformes</taxon>
        <taxon>Tetradontoidea</taxon>
        <taxon>Tetraodontidae</taxon>
        <taxon>Takifugu</taxon>
    </lineage>
</organism>
<evidence type="ECO:0000256" key="2">
    <source>
        <dbReference type="SAM" id="SignalP"/>
    </source>
</evidence>
<dbReference type="Proteomes" id="UP000516260">
    <property type="component" value="Chromosome 21"/>
</dbReference>
<feature type="region of interest" description="Disordered" evidence="1">
    <location>
        <begin position="33"/>
        <end position="86"/>
    </location>
</feature>
<feature type="chain" id="PRO_5021260445" description="Secreted protein" evidence="2">
    <location>
        <begin position="23"/>
        <end position="143"/>
    </location>
</feature>
<evidence type="ECO:0000313" key="4">
    <source>
        <dbReference type="Proteomes" id="UP000516260"/>
    </source>
</evidence>
<sequence length="143" mass="15406">MHTCTAAVLVVFVHFQLPPSLSAPLRALMLRGGGGTEAPQSPSELQEILPSTGGDRKTPSRAFAGATQRPAASLGHPPPPKKKKAAQVKRSHVGVTVHPFVLQICVCLLQLFPDLWRKEPRGHFQLSFRRGKSGGKISANVLF</sequence>
<evidence type="ECO:0000313" key="3">
    <source>
        <dbReference type="EMBL" id="TNM92208.1"/>
    </source>
</evidence>
<comment type="caution">
    <text evidence="3">The sequence shown here is derived from an EMBL/GenBank/DDBJ whole genome shotgun (WGS) entry which is preliminary data.</text>
</comment>
<keyword evidence="2" id="KW-0732">Signal</keyword>
<dbReference type="AlphaFoldDB" id="A0A4Z2BKJ9"/>
<dbReference type="EMBL" id="SWLE01000014">
    <property type="protein sequence ID" value="TNM92208.1"/>
    <property type="molecule type" value="Genomic_DNA"/>
</dbReference>
<reference evidence="3 4" key="1">
    <citation type="submission" date="2019-04" db="EMBL/GenBank/DDBJ databases">
        <title>The sequence and de novo assembly of Takifugu bimaculatus genome using PacBio and Hi-C technologies.</title>
        <authorList>
            <person name="Xu P."/>
            <person name="Liu B."/>
            <person name="Zhou Z."/>
        </authorList>
    </citation>
    <scope>NUCLEOTIDE SEQUENCE [LARGE SCALE GENOMIC DNA]</scope>
    <source>
        <strain evidence="3">TB-2018</strain>
        <tissue evidence="3">Muscle</tissue>
    </source>
</reference>